<keyword evidence="7" id="KW-0460">Magnesium</keyword>
<dbReference type="GO" id="GO:0004452">
    <property type="term" value="F:isopentenyl-diphosphate delta-isomerase activity"/>
    <property type="evidence" value="ECO:0007669"/>
    <property type="project" value="UniProtKB-EC"/>
</dbReference>
<evidence type="ECO:0000256" key="14">
    <source>
        <dbReference type="ARBA" id="ARBA00072489"/>
    </source>
</evidence>
<dbReference type="GO" id="GO:0005737">
    <property type="term" value="C:cytoplasm"/>
    <property type="evidence" value="ECO:0007669"/>
    <property type="project" value="TreeGrafter"/>
</dbReference>
<comment type="pathway">
    <text evidence="2">Isoprenoid biosynthesis; dimethylallyl diphosphate biosynthesis; dimethylallyl diphosphate from isopentenyl diphosphate: step 1/1.</text>
</comment>
<keyword evidence="5" id="KW-0444">Lipid biosynthesis</keyword>
<comment type="catalytic activity">
    <reaction evidence="12">
        <text>isopentenyl diphosphate = dimethylallyl diphosphate</text>
        <dbReference type="Rhea" id="RHEA:23284"/>
        <dbReference type="ChEBI" id="CHEBI:57623"/>
        <dbReference type="ChEBI" id="CHEBI:128769"/>
        <dbReference type="EC" id="5.3.3.2"/>
    </reaction>
    <physiologicalReaction direction="left-to-right" evidence="12">
        <dbReference type="Rhea" id="RHEA:23285"/>
    </physiologicalReaction>
</comment>
<dbReference type="Gene3D" id="3.90.79.10">
    <property type="entry name" value="Nucleoside Triphosphate Pyrophosphohydrolase"/>
    <property type="match status" value="1"/>
</dbReference>
<accession>A0A060TE58</accession>
<evidence type="ECO:0000313" key="17">
    <source>
        <dbReference type="EMBL" id="CDP37157.1"/>
    </source>
</evidence>
<dbReference type="Pfam" id="PF00293">
    <property type="entry name" value="NUDIX"/>
    <property type="match status" value="1"/>
</dbReference>
<evidence type="ECO:0000259" key="16">
    <source>
        <dbReference type="PROSITE" id="PS51462"/>
    </source>
</evidence>
<keyword evidence="11 17" id="KW-0413">Isomerase</keyword>
<evidence type="ECO:0000256" key="7">
    <source>
        <dbReference type="ARBA" id="ARBA00022842"/>
    </source>
</evidence>
<comment type="cofactor">
    <cofactor evidence="1">
        <name>Mg(2+)</name>
        <dbReference type="ChEBI" id="CHEBI:18420"/>
    </cofactor>
</comment>
<evidence type="ECO:0000256" key="2">
    <source>
        <dbReference type="ARBA" id="ARBA00004826"/>
    </source>
</evidence>
<evidence type="ECO:0000256" key="10">
    <source>
        <dbReference type="ARBA" id="ARBA00023229"/>
    </source>
</evidence>
<dbReference type="EC" id="5.3.3.2" evidence="4"/>
<dbReference type="SUPFAM" id="SSF55811">
    <property type="entry name" value="Nudix"/>
    <property type="match status" value="1"/>
</dbReference>
<dbReference type="PROSITE" id="PS51462">
    <property type="entry name" value="NUDIX"/>
    <property type="match status" value="1"/>
</dbReference>
<dbReference type="GO" id="GO:0050992">
    <property type="term" value="P:dimethylallyl diphosphate biosynthetic process"/>
    <property type="evidence" value="ECO:0007669"/>
    <property type="project" value="UniProtKB-UniPathway"/>
</dbReference>
<evidence type="ECO:0000256" key="13">
    <source>
        <dbReference type="ARBA" id="ARBA00071307"/>
    </source>
</evidence>
<name>A0A060TE58_BLAAD</name>
<evidence type="ECO:0000256" key="5">
    <source>
        <dbReference type="ARBA" id="ARBA00022516"/>
    </source>
</evidence>
<sequence>MSQTQTEAVRSETVQVQGSVPRLSAEEILAFPGVTAFSSGAAASSQANSQQSGDNSVFEGHDEEQIKLMEERCIVLDWDDAPVGHSSKKTTHLMDNINKGLLHRAFSVFLFNSENKLLLQQRADEKITFPSMWTNTCCSHPLAVPGELGHDLDSSIAGVKLAAQRKLDHELGIQKEDIPLDKFDFLTRIHYVAPSSGVWGEHEIDYILFIRSDPTLNINPNEVRDTRYVSADELREMFKDPALTFTPWFKLICESYLFKWWEKLDSVNQFQDNCIQRML</sequence>
<dbReference type="PANTHER" id="PTHR10885">
    <property type="entry name" value="ISOPENTENYL-DIPHOSPHATE DELTA-ISOMERASE"/>
    <property type="match status" value="1"/>
</dbReference>
<organism evidence="17">
    <name type="scientific">Blastobotrys adeninivorans</name>
    <name type="common">Yeast</name>
    <name type="synonym">Arxula adeninivorans</name>
    <dbReference type="NCBI Taxonomy" id="409370"/>
    <lineage>
        <taxon>Eukaryota</taxon>
        <taxon>Fungi</taxon>
        <taxon>Dikarya</taxon>
        <taxon>Ascomycota</taxon>
        <taxon>Saccharomycotina</taxon>
        <taxon>Dipodascomycetes</taxon>
        <taxon>Dipodascales</taxon>
        <taxon>Trichomonascaceae</taxon>
        <taxon>Blastobotrys</taxon>
    </lineage>
</organism>
<evidence type="ECO:0000256" key="3">
    <source>
        <dbReference type="ARBA" id="ARBA00007579"/>
    </source>
</evidence>
<dbReference type="CDD" id="cd02885">
    <property type="entry name" value="NUDIX_IPP_Isomerase"/>
    <property type="match status" value="1"/>
</dbReference>
<keyword evidence="10" id="KW-0414">Isoprene biosynthesis</keyword>
<evidence type="ECO:0000256" key="8">
    <source>
        <dbReference type="ARBA" id="ARBA00022955"/>
    </source>
</evidence>
<dbReference type="PhylomeDB" id="A0A060TE58"/>
<dbReference type="GO" id="GO:0006694">
    <property type="term" value="P:steroid biosynthetic process"/>
    <property type="evidence" value="ECO:0007669"/>
    <property type="project" value="UniProtKB-KW"/>
</dbReference>
<dbReference type="InterPro" id="IPR015797">
    <property type="entry name" value="NUDIX_hydrolase-like_dom_sf"/>
</dbReference>
<evidence type="ECO:0000256" key="12">
    <source>
        <dbReference type="ARBA" id="ARBA00029294"/>
    </source>
</evidence>
<dbReference type="UniPathway" id="UPA00059">
    <property type="reaction ID" value="UER00104"/>
</dbReference>
<dbReference type="GO" id="GO:0009240">
    <property type="term" value="P:isopentenyl diphosphate biosynthetic process"/>
    <property type="evidence" value="ECO:0007669"/>
    <property type="project" value="TreeGrafter"/>
</dbReference>
<keyword evidence="9" id="KW-0443">Lipid metabolism</keyword>
<dbReference type="GO" id="GO:0046872">
    <property type="term" value="F:metal ion binding"/>
    <property type="evidence" value="ECO:0007669"/>
    <property type="project" value="UniProtKB-KW"/>
</dbReference>
<reference evidence="17" key="1">
    <citation type="submission" date="2014-02" db="EMBL/GenBank/DDBJ databases">
        <authorList>
            <person name="Genoscope - CEA"/>
        </authorList>
    </citation>
    <scope>NUCLEOTIDE SEQUENCE</scope>
    <source>
        <strain evidence="17">LS3</strain>
    </source>
</reference>
<feature type="domain" description="Nudix hydrolase" evidence="16">
    <location>
        <begin position="101"/>
        <end position="251"/>
    </location>
</feature>
<keyword evidence="8" id="KW-0752">Steroid biosynthesis</keyword>
<evidence type="ECO:0000256" key="9">
    <source>
        <dbReference type="ARBA" id="ARBA00023098"/>
    </source>
</evidence>
<evidence type="ECO:0000256" key="11">
    <source>
        <dbReference type="ARBA" id="ARBA00023235"/>
    </source>
</evidence>
<evidence type="ECO:0000256" key="4">
    <source>
        <dbReference type="ARBA" id="ARBA00012057"/>
    </source>
</evidence>
<dbReference type="PANTHER" id="PTHR10885:SF0">
    <property type="entry name" value="ISOPENTENYL-DIPHOSPHATE DELTA-ISOMERASE"/>
    <property type="match status" value="1"/>
</dbReference>
<reference evidence="17" key="2">
    <citation type="submission" date="2014-06" db="EMBL/GenBank/DDBJ databases">
        <title>The complete genome of Blastobotrys (Arxula) adeninivorans LS3 - a yeast of biotechnological interest.</title>
        <authorList>
            <person name="Kunze G."/>
            <person name="Gaillardin C."/>
            <person name="Czernicka M."/>
            <person name="Durrens P."/>
            <person name="Martin T."/>
            <person name="Boer E."/>
            <person name="Gabaldon T."/>
            <person name="Cruz J."/>
            <person name="Talla E."/>
            <person name="Marck C."/>
            <person name="Goffeau A."/>
            <person name="Barbe V."/>
            <person name="Baret P."/>
            <person name="Baronian K."/>
            <person name="Beier S."/>
            <person name="Bleykasten C."/>
            <person name="Bode R."/>
            <person name="Casaregola S."/>
            <person name="Despons L."/>
            <person name="Fairhead C."/>
            <person name="Giersberg M."/>
            <person name="Gierski P."/>
            <person name="Hahnel U."/>
            <person name="Hartmann A."/>
            <person name="Jankowska D."/>
            <person name="Jubin C."/>
            <person name="Jung P."/>
            <person name="Lafontaine I."/>
            <person name="Leh-Louis V."/>
            <person name="Lemaire M."/>
            <person name="Marcet-Houben M."/>
            <person name="Mascher M."/>
            <person name="Morel G."/>
            <person name="Richard G.-F."/>
            <person name="Riechen J."/>
            <person name="Sacerdot C."/>
            <person name="Sarkar A."/>
            <person name="Savel G."/>
            <person name="Schacherer J."/>
            <person name="Sherman D."/>
            <person name="Straub M.-L."/>
            <person name="Stein N."/>
            <person name="Thierry A."/>
            <person name="Trautwein-Schult A."/>
            <person name="Westhof E."/>
            <person name="Worch S."/>
            <person name="Dujon B."/>
            <person name="Souciet J.-L."/>
            <person name="Wincker P."/>
            <person name="Scholz U."/>
            <person name="Neuveglise N."/>
        </authorList>
    </citation>
    <scope>NUCLEOTIDE SEQUENCE</scope>
    <source>
        <strain evidence="17">LS3</strain>
    </source>
</reference>
<dbReference type="FunFam" id="3.90.79.10:FF:000012">
    <property type="entry name" value="Isopentenyl-diphosphate Delta-isomerase 1"/>
    <property type="match status" value="1"/>
</dbReference>
<dbReference type="EMBL" id="HG937694">
    <property type="protein sequence ID" value="CDP37157.1"/>
    <property type="molecule type" value="Genomic_DNA"/>
</dbReference>
<comment type="similarity">
    <text evidence="3">Belongs to the IPP isomerase type 1 family.</text>
</comment>
<dbReference type="AlphaFoldDB" id="A0A060TE58"/>
<dbReference type="InterPro" id="IPR011876">
    <property type="entry name" value="IsopentenylPP_isomerase_typ1"/>
</dbReference>
<dbReference type="InterPro" id="IPR000086">
    <property type="entry name" value="NUDIX_hydrolase_dom"/>
</dbReference>
<proteinExistence type="inferred from homology"/>
<dbReference type="NCBIfam" id="TIGR02150">
    <property type="entry name" value="IPP_isom_1"/>
    <property type="match status" value="1"/>
</dbReference>
<gene>
    <name evidence="17" type="ORF">GNLVRS02_ARAD1D05126g</name>
</gene>
<evidence type="ECO:0000256" key="6">
    <source>
        <dbReference type="ARBA" id="ARBA00022723"/>
    </source>
</evidence>
<keyword evidence="6" id="KW-0479">Metal-binding</keyword>
<evidence type="ECO:0000256" key="15">
    <source>
        <dbReference type="ARBA" id="ARBA00083206"/>
    </source>
</evidence>
<evidence type="ECO:0000256" key="1">
    <source>
        <dbReference type="ARBA" id="ARBA00001946"/>
    </source>
</evidence>
<protein>
    <recommendedName>
        <fullName evidence="13">Isopentenyl-diphosphate Delta-isomerase</fullName>
        <ecNumber evidence="4">5.3.3.2</ecNumber>
    </recommendedName>
    <alternativeName>
        <fullName evidence="15">Isopentenyl pyrophosphate isomerase</fullName>
    </alternativeName>
    <alternativeName>
        <fullName evidence="14">Isopentenyl-diphosphate delta-isomerase</fullName>
    </alternativeName>
</protein>